<dbReference type="GO" id="GO:0016020">
    <property type="term" value="C:membrane"/>
    <property type="evidence" value="ECO:0007669"/>
    <property type="project" value="TreeGrafter"/>
</dbReference>
<dbReference type="EMBL" id="LXQA010063872">
    <property type="protein sequence ID" value="MCI07019.1"/>
    <property type="molecule type" value="Genomic_DNA"/>
</dbReference>
<evidence type="ECO:0000313" key="2">
    <source>
        <dbReference type="EMBL" id="MCI07019.1"/>
    </source>
</evidence>
<keyword evidence="1" id="KW-1133">Transmembrane helix</keyword>
<feature type="non-terminal residue" evidence="2">
    <location>
        <position position="1"/>
    </location>
</feature>
<evidence type="ECO:0000313" key="3">
    <source>
        <dbReference type="Proteomes" id="UP000265520"/>
    </source>
</evidence>
<keyword evidence="1" id="KW-0472">Membrane</keyword>
<protein>
    <submittedName>
        <fullName evidence="2">Ankyrin repeat protein</fullName>
    </submittedName>
</protein>
<dbReference type="AlphaFoldDB" id="A0A392P6F6"/>
<evidence type="ECO:0000256" key="1">
    <source>
        <dbReference type="SAM" id="Phobius"/>
    </source>
</evidence>
<feature type="transmembrane region" description="Helical" evidence="1">
    <location>
        <begin position="6"/>
        <end position="28"/>
    </location>
</feature>
<sequence length="70" mass="7870">TFTMFIIADALSLFASATSVLIFIGILTSRYAEKDFIKSLPWKVVHCSTSHGSWEYSDYNSLTITVVLYV</sequence>
<dbReference type="PANTHER" id="PTHR24177:SF329">
    <property type="entry name" value="ANKYRIN REPEAT PROTEIN"/>
    <property type="match status" value="1"/>
</dbReference>
<keyword evidence="3" id="KW-1185">Reference proteome</keyword>
<comment type="caution">
    <text evidence="2">The sequence shown here is derived from an EMBL/GenBank/DDBJ whole genome shotgun (WGS) entry which is preliminary data.</text>
</comment>
<name>A0A392P6F6_9FABA</name>
<dbReference type="Proteomes" id="UP000265520">
    <property type="component" value="Unassembled WGS sequence"/>
</dbReference>
<dbReference type="PANTHER" id="PTHR24177">
    <property type="entry name" value="CASKIN"/>
    <property type="match status" value="1"/>
</dbReference>
<proteinExistence type="predicted"/>
<organism evidence="2 3">
    <name type="scientific">Trifolium medium</name>
    <dbReference type="NCBI Taxonomy" id="97028"/>
    <lineage>
        <taxon>Eukaryota</taxon>
        <taxon>Viridiplantae</taxon>
        <taxon>Streptophyta</taxon>
        <taxon>Embryophyta</taxon>
        <taxon>Tracheophyta</taxon>
        <taxon>Spermatophyta</taxon>
        <taxon>Magnoliopsida</taxon>
        <taxon>eudicotyledons</taxon>
        <taxon>Gunneridae</taxon>
        <taxon>Pentapetalae</taxon>
        <taxon>rosids</taxon>
        <taxon>fabids</taxon>
        <taxon>Fabales</taxon>
        <taxon>Fabaceae</taxon>
        <taxon>Papilionoideae</taxon>
        <taxon>50 kb inversion clade</taxon>
        <taxon>NPAAA clade</taxon>
        <taxon>Hologalegina</taxon>
        <taxon>IRL clade</taxon>
        <taxon>Trifolieae</taxon>
        <taxon>Trifolium</taxon>
    </lineage>
</organism>
<accession>A0A392P6F6</accession>
<keyword evidence="1" id="KW-0812">Transmembrane</keyword>
<reference evidence="2 3" key="1">
    <citation type="journal article" date="2018" name="Front. Plant Sci.">
        <title>Red Clover (Trifolium pratense) and Zigzag Clover (T. medium) - A Picture of Genomic Similarities and Differences.</title>
        <authorList>
            <person name="Dluhosova J."/>
            <person name="Istvanek J."/>
            <person name="Nedelnik J."/>
            <person name="Repkova J."/>
        </authorList>
    </citation>
    <scope>NUCLEOTIDE SEQUENCE [LARGE SCALE GENOMIC DNA]</scope>
    <source>
        <strain evidence="3">cv. 10/8</strain>
        <tissue evidence="2">Leaf</tissue>
    </source>
</reference>